<evidence type="ECO:0000313" key="3">
    <source>
        <dbReference type="Proteomes" id="UP001249505"/>
    </source>
</evidence>
<sequence>MAYINNAAILRSLSCASFSLCYSMSAAASHLEVDDPALAEHCELELGWQQPRSDHARPQFNATTTCSRNQWEWHLGLASNANDDNREEQAEVSIKLPLNLSSYSDSGSDSDRQQDDWHSAVVINLQKNLDTNNGFATEAFGIMGKTLGDSDVSLYANLGFTHEFNQSTQLLVGIAAAYELSSHHRLIAELYQKELSEAAYQFAYQHTPQRQLQLELSLGNALRGNALQLGADITFYFGH</sequence>
<protein>
    <submittedName>
        <fullName evidence="2">Uncharacterized protein</fullName>
    </submittedName>
</protein>
<comment type="caution">
    <text evidence="2">The sequence shown here is derived from an EMBL/GenBank/DDBJ whole genome shotgun (WGS) entry which is preliminary data.</text>
</comment>
<name>A0ABU3G2T1_9GAMM</name>
<feature type="chain" id="PRO_5046550721" evidence="1">
    <location>
        <begin position="29"/>
        <end position="239"/>
    </location>
</feature>
<keyword evidence="1" id="KW-0732">Signal</keyword>
<keyword evidence="3" id="KW-1185">Reference proteome</keyword>
<reference evidence="2 3" key="1">
    <citation type="submission" date="2023-07" db="EMBL/GenBank/DDBJ databases">
        <title>Novel Shewanella species isolated from Baltic Sea sediments.</title>
        <authorList>
            <person name="Martin-Rodriguez A.J."/>
        </authorList>
    </citation>
    <scope>NUCLEOTIDE SEQUENCE [LARGE SCALE GENOMIC DNA]</scope>
    <source>
        <strain evidence="2 3">SP2S1-2</strain>
    </source>
</reference>
<dbReference type="Proteomes" id="UP001249505">
    <property type="component" value="Unassembled WGS sequence"/>
</dbReference>
<gene>
    <name evidence="2" type="ORF">Q4Q50_16680</name>
</gene>
<dbReference type="EMBL" id="JAUOES010000021">
    <property type="protein sequence ID" value="MDT3281911.1"/>
    <property type="molecule type" value="Genomic_DNA"/>
</dbReference>
<accession>A0ABU3G2T1</accession>
<dbReference type="RefSeq" id="WP_311900312.1">
    <property type="nucleotide sequence ID" value="NZ_JAUOES010000021.1"/>
</dbReference>
<feature type="signal peptide" evidence="1">
    <location>
        <begin position="1"/>
        <end position="28"/>
    </location>
</feature>
<organism evidence="2 3">
    <name type="scientific">Shewanella scandinavica</name>
    <dbReference type="NCBI Taxonomy" id="3063538"/>
    <lineage>
        <taxon>Bacteria</taxon>
        <taxon>Pseudomonadati</taxon>
        <taxon>Pseudomonadota</taxon>
        <taxon>Gammaproteobacteria</taxon>
        <taxon>Alteromonadales</taxon>
        <taxon>Shewanellaceae</taxon>
        <taxon>Shewanella</taxon>
    </lineage>
</organism>
<evidence type="ECO:0000256" key="1">
    <source>
        <dbReference type="SAM" id="SignalP"/>
    </source>
</evidence>
<proteinExistence type="predicted"/>
<evidence type="ECO:0000313" key="2">
    <source>
        <dbReference type="EMBL" id="MDT3281911.1"/>
    </source>
</evidence>